<dbReference type="AlphaFoldDB" id="A0A0M2UU49"/>
<evidence type="ECO:0000313" key="1">
    <source>
        <dbReference type="EMBL" id="KKO19352.1"/>
    </source>
</evidence>
<feature type="non-terminal residue" evidence="1">
    <location>
        <position position="1"/>
    </location>
</feature>
<name>A0A0M2UU49_9BACT</name>
<sequence>TFLVPSWERIQGWIKAGTERLKFLTLNLLLRHATRGKRLSFSYDGRVSDWLLYQKKAEKRKGFLSWKISFLISRSRKRRKNGVAVITRLAVWMPLHRMTQTAME</sequence>
<dbReference type="Proteomes" id="UP000034954">
    <property type="component" value="Unassembled WGS sequence"/>
</dbReference>
<organism evidence="1 2">
    <name type="scientific">Candidatus Brocadia fulgida</name>
    <dbReference type="NCBI Taxonomy" id="380242"/>
    <lineage>
        <taxon>Bacteria</taxon>
        <taxon>Pseudomonadati</taxon>
        <taxon>Planctomycetota</taxon>
        <taxon>Candidatus Brocadiia</taxon>
        <taxon>Candidatus Brocadiales</taxon>
        <taxon>Candidatus Brocadiaceae</taxon>
        <taxon>Candidatus Brocadia</taxon>
    </lineage>
</organism>
<gene>
    <name evidence="1" type="ORF">BROFUL_01936</name>
</gene>
<reference evidence="1 2" key="1">
    <citation type="journal article" date="2013" name="BMC Microbiol.">
        <title>Identification of the type II cytochrome c maturation pathway in anammox bacteria by comparative genomics.</title>
        <authorList>
            <person name="Ferousi C."/>
            <person name="Speth D.R."/>
            <person name="Reimann J."/>
            <person name="Op den Camp H.J."/>
            <person name="Allen J.W."/>
            <person name="Keltjens J.T."/>
            <person name="Jetten M.S."/>
        </authorList>
    </citation>
    <scope>NUCLEOTIDE SEQUENCE [LARGE SCALE GENOMIC DNA]</scope>
    <source>
        <strain evidence="1">RU1</strain>
    </source>
</reference>
<accession>A0A0M2UU49</accession>
<keyword evidence="2" id="KW-1185">Reference proteome</keyword>
<evidence type="ECO:0000313" key="2">
    <source>
        <dbReference type="Proteomes" id="UP000034954"/>
    </source>
</evidence>
<comment type="caution">
    <text evidence="1">The sequence shown here is derived from an EMBL/GenBank/DDBJ whole genome shotgun (WGS) entry which is preliminary data.</text>
</comment>
<dbReference type="EMBL" id="LAQJ01000198">
    <property type="protein sequence ID" value="KKO19352.1"/>
    <property type="molecule type" value="Genomic_DNA"/>
</dbReference>
<proteinExistence type="predicted"/>
<protein>
    <submittedName>
        <fullName evidence="1">Uncharacterized protein</fullName>
    </submittedName>
</protein>